<sequence length="95" mass="11196">MVVVVVGSRCEREQERRERISERGFHAIPQHDQEEFQEVEVEKGKGREEMKWRWWRDGEVVEVIEKDEEVEKEEEEGKGGDEVAVVERWRGGGGD</sequence>
<evidence type="ECO:0000313" key="3">
    <source>
        <dbReference type="Proteomes" id="UP001292094"/>
    </source>
</evidence>
<accession>A0AAE1P5R8</accession>
<organism evidence="2 3">
    <name type="scientific">Petrolisthes manimaculis</name>
    <dbReference type="NCBI Taxonomy" id="1843537"/>
    <lineage>
        <taxon>Eukaryota</taxon>
        <taxon>Metazoa</taxon>
        <taxon>Ecdysozoa</taxon>
        <taxon>Arthropoda</taxon>
        <taxon>Crustacea</taxon>
        <taxon>Multicrustacea</taxon>
        <taxon>Malacostraca</taxon>
        <taxon>Eumalacostraca</taxon>
        <taxon>Eucarida</taxon>
        <taxon>Decapoda</taxon>
        <taxon>Pleocyemata</taxon>
        <taxon>Anomura</taxon>
        <taxon>Galatheoidea</taxon>
        <taxon>Porcellanidae</taxon>
        <taxon>Petrolisthes</taxon>
    </lineage>
</organism>
<proteinExistence type="predicted"/>
<name>A0AAE1P5R8_9EUCA</name>
<feature type="compositionally biased region" description="Basic and acidic residues" evidence="1">
    <location>
        <begin position="75"/>
        <end position="95"/>
    </location>
</feature>
<protein>
    <submittedName>
        <fullName evidence="2">Uncharacterized protein</fullName>
    </submittedName>
</protein>
<feature type="region of interest" description="Disordered" evidence="1">
    <location>
        <begin position="68"/>
        <end position="95"/>
    </location>
</feature>
<dbReference type="EMBL" id="JAWZYT010002908">
    <property type="protein sequence ID" value="KAK4301192.1"/>
    <property type="molecule type" value="Genomic_DNA"/>
</dbReference>
<dbReference type="AlphaFoldDB" id="A0AAE1P5R8"/>
<dbReference type="Proteomes" id="UP001292094">
    <property type="component" value="Unassembled WGS sequence"/>
</dbReference>
<reference evidence="2" key="1">
    <citation type="submission" date="2023-11" db="EMBL/GenBank/DDBJ databases">
        <title>Genome assemblies of two species of porcelain crab, Petrolisthes cinctipes and Petrolisthes manimaculis (Anomura: Porcellanidae).</title>
        <authorList>
            <person name="Angst P."/>
        </authorList>
    </citation>
    <scope>NUCLEOTIDE SEQUENCE</scope>
    <source>
        <strain evidence="2">PB745_02</strain>
        <tissue evidence="2">Gill</tissue>
    </source>
</reference>
<gene>
    <name evidence="2" type="ORF">Pmani_026650</name>
</gene>
<comment type="caution">
    <text evidence="2">The sequence shown here is derived from an EMBL/GenBank/DDBJ whole genome shotgun (WGS) entry which is preliminary data.</text>
</comment>
<keyword evidence="3" id="KW-1185">Reference proteome</keyword>
<evidence type="ECO:0000313" key="2">
    <source>
        <dbReference type="EMBL" id="KAK4301192.1"/>
    </source>
</evidence>
<evidence type="ECO:0000256" key="1">
    <source>
        <dbReference type="SAM" id="MobiDB-lite"/>
    </source>
</evidence>